<accession>A0A399EEM2</accession>
<sequence length="226" mass="25025">MLFSKPLLLGHRGSPKEARENTLEAFRLALEAGLDGLELDLHRTRDGVLAVCHDFEFAGRPLVEWGWLELRQAAPWMPRLEEVFELAEGYPGAWLNLELKSQPGSSDGREEALAQALREWGGRGRTWVSSFDPLALIRLRRLGVGVPLALLYHLPEMEALLPCLPVQGVHPHHGLLSPEKVEGLKARGFFVVAWTVNQAQTARELLAWGVDGVIGDLPLELLAARG</sequence>
<dbReference type="CDD" id="cd08556">
    <property type="entry name" value="GDPD"/>
    <property type="match status" value="1"/>
</dbReference>
<comment type="caution">
    <text evidence="2">The sequence shown here is derived from an EMBL/GenBank/DDBJ whole genome shotgun (WGS) entry which is preliminary data.</text>
</comment>
<dbReference type="PANTHER" id="PTHR46211:SF1">
    <property type="entry name" value="GLYCEROPHOSPHODIESTER PHOSPHODIESTERASE, CYTOPLASMIC"/>
    <property type="match status" value="1"/>
</dbReference>
<dbReference type="RefSeq" id="WP_119360842.1">
    <property type="nucleotide sequence ID" value="NZ_QWKZ01000089.1"/>
</dbReference>
<dbReference type="PROSITE" id="PS51704">
    <property type="entry name" value="GP_PDE"/>
    <property type="match status" value="1"/>
</dbReference>
<dbReference type="EC" id="3.1.4.46" evidence="2"/>
<dbReference type="PANTHER" id="PTHR46211">
    <property type="entry name" value="GLYCEROPHOSPHORYL DIESTER PHOSPHODIESTERASE"/>
    <property type="match status" value="1"/>
</dbReference>
<evidence type="ECO:0000313" key="3">
    <source>
        <dbReference type="Proteomes" id="UP000265800"/>
    </source>
</evidence>
<dbReference type="AlphaFoldDB" id="A0A399EEM2"/>
<proteinExistence type="predicted"/>
<reference evidence="2 3" key="1">
    <citation type="submission" date="2018-08" db="EMBL/GenBank/DDBJ databases">
        <title>Meiothermus luteus KCTC 52599 genome sequencing project.</title>
        <authorList>
            <person name="Da Costa M.S."/>
            <person name="Albuquerque L."/>
            <person name="Raposo P."/>
            <person name="Froufe H.J.C."/>
            <person name="Barroso C.S."/>
            <person name="Egas C."/>
        </authorList>
    </citation>
    <scope>NUCLEOTIDE SEQUENCE [LARGE SCALE GENOMIC DNA]</scope>
    <source>
        <strain evidence="2 3">KCTC 52599</strain>
    </source>
</reference>
<evidence type="ECO:0000313" key="2">
    <source>
        <dbReference type="EMBL" id="RIH83084.1"/>
    </source>
</evidence>
<organism evidence="2 3">
    <name type="scientific">Meiothermus luteus</name>
    <dbReference type="NCBI Taxonomy" id="2026184"/>
    <lineage>
        <taxon>Bacteria</taxon>
        <taxon>Thermotogati</taxon>
        <taxon>Deinococcota</taxon>
        <taxon>Deinococci</taxon>
        <taxon>Thermales</taxon>
        <taxon>Thermaceae</taxon>
        <taxon>Meiothermus</taxon>
    </lineage>
</organism>
<keyword evidence="3" id="KW-1185">Reference proteome</keyword>
<dbReference type="InterPro" id="IPR030395">
    <property type="entry name" value="GP_PDE_dom"/>
</dbReference>
<dbReference type="GO" id="GO:0006629">
    <property type="term" value="P:lipid metabolic process"/>
    <property type="evidence" value="ECO:0007669"/>
    <property type="project" value="InterPro"/>
</dbReference>
<dbReference type="Proteomes" id="UP000265800">
    <property type="component" value="Unassembled WGS sequence"/>
</dbReference>
<dbReference type="EMBL" id="QWKZ01000089">
    <property type="protein sequence ID" value="RIH83084.1"/>
    <property type="molecule type" value="Genomic_DNA"/>
</dbReference>
<dbReference type="Pfam" id="PF03009">
    <property type="entry name" value="GDPD"/>
    <property type="match status" value="1"/>
</dbReference>
<dbReference type="OrthoDB" id="384721at2"/>
<gene>
    <name evidence="2" type="primary">ugpQ</name>
    <name evidence="2" type="ORF">Mlute_02310</name>
</gene>
<dbReference type="SUPFAM" id="SSF51695">
    <property type="entry name" value="PLC-like phosphodiesterases"/>
    <property type="match status" value="1"/>
</dbReference>
<name>A0A399EEM2_9DEIN</name>
<keyword evidence="2" id="KW-0378">Hydrolase</keyword>
<dbReference type="Gene3D" id="3.20.20.190">
    <property type="entry name" value="Phosphatidylinositol (PI) phosphodiesterase"/>
    <property type="match status" value="1"/>
</dbReference>
<protein>
    <submittedName>
        <fullName evidence="2">Glycerophosphodiester phosphodiesterase, cytoplasmic</fullName>
        <ecNumber evidence="2">3.1.4.46</ecNumber>
    </submittedName>
</protein>
<dbReference type="GO" id="GO:0008889">
    <property type="term" value="F:glycerophosphodiester phosphodiesterase activity"/>
    <property type="evidence" value="ECO:0007669"/>
    <property type="project" value="UniProtKB-EC"/>
</dbReference>
<evidence type="ECO:0000259" key="1">
    <source>
        <dbReference type="PROSITE" id="PS51704"/>
    </source>
</evidence>
<dbReference type="InterPro" id="IPR017946">
    <property type="entry name" value="PLC-like_Pdiesterase_TIM-brl"/>
</dbReference>
<feature type="domain" description="GP-PDE" evidence="1">
    <location>
        <begin position="6"/>
        <end position="225"/>
    </location>
</feature>